<dbReference type="EnsemblBacteria" id="ACC84966">
    <property type="protein sequence ID" value="ACC84966"/>
    <property type="gene ID" value="Npun_AF084"/>
</dbReference>
<evidence type="ECO:0000259" key="2">
    <source>
        <dbReference type="Pfam" id="PF12770"/>
    </source>
</evidence>
<dbReference type="AlphaFoldDB" id="B2JAL2"/>
<feature type="domain" description="CHAT" evidence="2">
    <location>
        <begin position="403"/>
        <end position="678"/>
    </location>
</feature>
<feature type="repeat" description="TPR" evidence="1">
    <location>
        <begin position="99"/>
        <end position="132"/>
    </location>
</feature>
<feature type="repeat" description="TPR" evidence="1">
    <location>
        <begin position="19"/>
        <end position="52"/>
    </location>
</feature>
<dbReference type="InterPro" id="IPR019734">
    <property type="entry name" value="TPR_rpt"/>
</dbReference>
<dbReference type="EMBL" id="CP001038">
    <property type="protein sequence ID" value="ACC84966.1"/>
    <property type="molecule type" value="Genomic_DNA"/>
</dbReference>
<feature type="repeat" description="TPR" evidence="1">
    <location>
        <begin position="179"/>
        <end position="212"/>
    </location>
</feature>
<dbReference type="Proteomes" id="UP000001191">
    <property type="component" value="Plasmid pNPUN01"/>
</dbReference>
<dbReference type="SUPFAM" id="SSF48452">
    <property type="entry name" value="TPR-like"/>
    <property type="match status" value="2"/>
</dbReference>
<sequence length="679" mass="74357">MQTTLTAQAQTTQERKDEALRLNRLGVQQFNKGQFQEALKTFEQALAIVKQIGNTADEGTTLNNIGEIYRNLGEYAKALDFYQQALAIYKQIGDTAGEGTTLNNIGLVYDSQGEYAKALDFYQRVLAIVKQTGNTAVEGKILNNIGSVYVNQGEYAKALDFYQQSLAIYKQIGNTATEGTTLNNIGEVYRNQGEYAKALGFYQQALAIYKQIGGTVGKGTALNNIGFTYNSLARYADAEKTLFAAIEVWESLRTRELPDDQKISIFEKQASTYHLLQRALITQNKTNTALEISERSRARAFIELLASKISGNIDNQQAVKPPNIEQVKQIAKAQNTTLVEYSANESKLYIWVVKPTGKIAFKQVDLNSLNTPLAQLVNKSRLSIGAGGRGIKVEPKNEYTKKQTLQKLHEVLIEPIASLLPTNPDEHVIFIPHESLFLVPFVALQDKDGKYLIEKHTILTAPAIQVLDLTHQQRQKVTGKDVLVMGNPIMPKVGIPPVQLNPLLGAQKEAVTVASLFKTKAITGKDATKAAFKQKLSSAKIIHLATHGLLDDADKSIPSAIALAPTSNDDGLLTPAEIVDLKINAELVVLSACDTGRGTITGDGVIGLSRSLITAGASSVIVSLWAVPDSPTSELMTEFYQQWQKNPDKAAALRNAMLITMKKHPQPRDWAAFTLIGES</sequence>
<dbReference type="PROSITE" id="PS50005">
    <property type="entry name" value="TPR"/>
    <property type="match status" value="5"/>
</dbReference>
<dbReference type="InterPro" id="IPR024983">
    <property type="entry name" value="CHAT_dom"/>
</dbReference>
<name>B2JAL2_NOSP7</name>
<dbReference type="SMART" id="SM00028">
    <property type="entry name" value="TPR"/>
    <property type="match status" value="6"/>
</dbReference>
<feature type="repeat" description="TPR" evidence="1">
    <location>
        <begin position="139"/>
        <end position="172"/>
    </location>
</feature>
<keyword evidence="3" id="KW-0614">Plasmid</keyword>
<evidence type="ECO:0000313" key="3">
    <source>
        <dbReference type="EMBL" id="ACC84966.1"/>
    </source>
</evidence>
<dbReference type="Pfam" id="PF07720">
    <property type="entry name" value="TPR_3"/>
    <property type="match status" value="1"/>
</dbReference>
<dbReference type="HOGENOM" id="CLU_002404_0_1_3"/>
<dbReference type="Pfam" id="PF13424">
    <property type="entry name" value="TPR_12"/>
    <property type="match status" value="2"/>
</dbReference>
<dbReference type="PANTHER" id="PTHR10098:SF108">
    <property type="entry name" value="TETRATRICOPEPTIDE REPEAT PROTEIN 28"/>
    <property type="match status" value="1"/>
</dbReference>
<geneLocation type="plasmid" evidence="3 4">
    <name>pNPUN01</name>
</geneLocation>
<dbReference type="Gene3D" id="1.25.40.10">
    <property type="entry name" value="Tetratricopeptide repeat domain"/>
    <property type="match status" value="2"/>
</dbReference>
<proteinExistence type="predicted"/>
<keyword evidence="1" id="KW-0802">TPR repeat</keyword>
<dbReference type="Pfam" id="PF12770">
    <property type="entry name" value="CHAT"/>
    <property type="match status" value="1"/>
</dbReference>
<feature type="repeat" description="TPR" evidence="1">
    <location>
        <begin position="59"/>
        <end position="92"/>
    </location>
</feature>
<dbReference type="KEGG" id="npu:Npun_AF084"/>
<keyword evidence="4" id="KW-1185">Reference proteome</keyword>
<organism evidence="3 4">
    <name type="scientific">Nostoc punctiforme (strain ATCC 29133 / PCC 73102)</name>
    <dbReference type="NCBI Taxonomy" id="63737"/>
    <lineage>
        <taxon>Bacteria</taxon>
        <taxon>Bacillati</taxon>
        <taxon>Cyanobacteriota</taxon>
        <taxon>Cyanophyceae</taxon>
        <taxon>Nostocales</taxon>
        <taxon>Nostocaceae</taxon>
        <taxon>Nostoc</taxon>
    </lineage>
</organism>
<reference evidence="4" key="1">
    <citation type="submission" date="2008-04" db="EMBL/GenBank/DDBJ databases">
        <title>Complete sequence of plasmid 1 of Nostoc punctiforme ATCC 29133.</title>
        <authorList>
            <consortium name="US DOE Joint Genome Institute"/>
            <person name="Copeland A."/>
            <person name="Lucas S."/>
            <person name="Lapidus A."/>
            <person name="Glavina del Rio T."/>
            <person name="Dalin E."/>
            <person name="Tice H."/>
            <person name="Pitluck S."/>
            <person name="Chain P."/>
            <person name="Malfatti S."/>
            <person name="Shin M."/>
            <person name="Vergez L."/>
            <person name="Schmutz J."/>
            <person name="Larimer F."/>
            <person name="Land M."/>
            <person name="Hauser L."/>
            <person name="Kyrpides N."/>
            <person name="Kim E."/>
            <person name="Meeks J.C."/>
            <person name="Elhai J."/>
            <person name="Campbell E.L."/>
            <person name="Thiel T."/>
            <person name="Longmire J."/>
            <person name="Potts M."/>
            <person name="Atlas R."/>
        </authorList>
    </citation>
    <scope>NUCLEOTIDE SEQUENCE [LARGE SCALE GENOMIC DNA]</scope>
    <source>
        <strain evidence="4">ATCC 29133 / PCC 73102</strain>
        <plasmid evidence="4">Plasmid pNPUN01</plasmid>
    </source>
</reference>
<dbReference type="InterPro" id="IPR011990">
    <property type="entry name" value="TPR-like_helical_dom_sf"/>
</dbReference>
<dbReference type="PROSITE" id="PS50293">
    <property type="entry name" value="TPR_REGION"/>
    <property type="match status" value="1"/>
</dbReference>
<protein>
    <submittedName>
        <fullName evidence="3">Tetratricopeptide TPR_2 repeat protein</fullName>
    </submittedName>
</protein>
<dbReference type="PhylomeDB" id="B2JAL2"/>
<evidence type="ECO:0000313" key="4">
    <source>
        <dbReference type="Proteomes" id="UP000001191"/>
    </source>
</evidence>
<evidence type="ECO:0000256" key="1">
    <source>
        <dbReference type="PROSITE-ProRule" id="PRU00339"/>
    </source>
</evidence>
<dbReference type="RefSeq" id="WP_012412987.1">
    <property type="nucleotide sequence ID" value="NC_010631.1"/>
</dbReference>
<dbReference type="InterPro" id="IPR011716">
    <property type="entry name" value="TPR-3"/>
</dbReference>
<gene>
    <name evidence="3" type="ordered locus">Npun_AF084</name>
</gene>
<accession>B2JAL2</accession>
<dbReference type="PANTHER" id="PTHR10098">
    <property type="entry name" value="RAPSYN-RELATED"/>
    <property type="match status" value="1"/>
</dbReference>